<dbReference type="Proteomes" id="UP000494163">
    <property type="component" value="Chromosome 3R"/>
</dbReference>
<keyword evidence="2" id="KW-1185">Reference proteome</keyword>
<evidence type="ECO:0000313" key="2">
    <source>
        <dbReference type="Proteomes" id="UP000494163"/>
    </source>
</evidence>
<protein>
    <submittedName>
        <fullName evidence="1">CG34305</fullName>
    </submittedName>
</protein>
<dbReference type="AlphaFoldDB" id="A0A0M4F2V3"/>
<dbReference type="OMA" id="TQVHAPR"/>
<sequence length="73" mass="7902">MIVVLIALLVNALAAPAGNDPTVSILRYRNDQDLESIQRAIIAQYEGQLGGTTQVHAPQRANVINPYTLAVNF</sequence>
<proteinExistence type="predicted"/>
<dbReference type="EMBL" id="CP012526">
    <property type="protein sequence ID" value="ALC45825.1"/>
    <property type="molecule type" value="Genomic_DNA"/>
</dbReference>
<gene>
    <name evidence="1" type="ORF">Dbus_chr3Rg575</name>
</gene>
<name>A0A0M4F2V3_DROBS</name>
<evidence type="ECO:0000313" key="1">
    <source>
        <dbReference type="EMBL" id="ALC45825.1"/>
    </source>
</evidence>
<accession>A0A0M4F2V3</accession>
<dbReference type="OrthoDB" id="8047158at2759"/>
<reference evidence="1 2" key="1">
    <citation type="submission" date="2015-08" db="EMBL/GenBank/DDBJ databases">
        <title>Ancestral chromatin configuration constrains chromatin evolution on differentiating sex chromosomes in Drosophila.</title>
        <authorList>
            <person name="Zhou Q."/>
            <person name="Bachtrog D."/>
        </authorList>
    </citation>
    <scope>NUCLEOTIDE SEQUENCE [LARGE SCALE GENOMIC DNA]</scope>
    <source>
        <tissue evidence="1">Whole larvae</tissue>
    </source>
</reference>
<organism evidence="1 2">
    <name type="scientific">Drosophila busckii</name>
    <name type="common">Fruit fly</name>
    <dbReference type="NCBI Taxonomy" id="30019"/>
    <lineage>
        <taxon>Eukaryota</taxon>
        <taxon>Metazoa</taxon>
        <taxon>Ecdysozoa</taxon>
        <taxon>Arthropoda</taxon>
        <taxon>Hexapoda</taxon>
        <taxon>Insecta</taxon>
        <taxon>Pterygota</taxon>
        <taxon>Neoptera</taxon>
        <taxon>Endopterygota</taxon>
        <taxon>Diptera</taxon>
        <taxon>Brachycera</taxon>
        <taxon>Muscomorpha</taxon>
        <taxon>Ephydroidea</taxon>
        <taxon>Drosophilidae</taxon>
        <taxon>Drosophila</taxon>
    </lineage>
</organism>